<reference evidence="2" key="2">
    <citation type="submission" date="2016-02" db="EMBL/GenBank/DDBJ databases">
        <title>Draft genome sequence of five rapidly growing Mycobacterium species.</title>
        <authorList>
            <person name="Katahira K."/>
            <person name="Gotou Y."/>
            <person name="Iida K."/>
            <person name="Ogura Y."/>
            <person name="Hayashi T."/>
        </authorList>
    </citation>
    <scope>NUCLEOTIDE SEQUENCE [LARGE SCALE GENOMIC DNA]</scope>
    <source>
        <strain evidence="2">JCM15298</strain>
    </source>
</reference>
<gene>
    <name evidence="1" type="ORF">RMCC_4345</name>
</gene>
<keyword evidence="2" id="KW-1185">Reference proteome</keyword>
<organism evidence="1 2">
    <name type="scientific">Mycolicibacterium canariasense</name>
    <name type="common">Mycobacterium canariasense</name>
    <dbReference type="NCBI Taxonomy" id="228230"/>
    <lineage>
        <taxon>Bacteria</taxon>
        <taxon>Bacillati</taxon>
        <taxon>Actinomycetota</taxon>
        <taxon>Actinomycetes</taxon>
        <taxon>Mycobacteriales</taxon>
        <taxon>Mycobacteriaceae</taxon>
        <taxon>Mycolicibacterium</taxon>
    </lineage>
</organism>
<dbReference type="RefSeq" id="WP_062658279.1">
    <property type="nucleotide sequence ID" value="NZ_BCSY01000072.1"/>
</dbReference>
<dbReference type="Proteomes" id="UP000069443">
    <property type="component" value="Unassembled WGS sequence"/>
</dbReference>
<dbReference type="STRING" id="228230.RMCC_4345"/>
<evidence type="ECO:0000313" key="1">
    <source>
        <dbReference type="EMBL" id="GAS97379.1"/>
    </source>
</evidence>
<name>A0A100WF61_MYCCR</name>
<dbReference type="OrthoDB" id="3785441at2"/>
<dbReference type="Pfam" id="PF19457">
    <property type="entry name" value="DUF5994"/>
    <property type="match status" value="1"/>
</dbReference>
<proteinExistence type="predicted"/>
<dbReference type="EMBL" id="BCSY01000072">
    <property type="protein sequence ID" value="GAS97379.1"/>
    <property type="molecule type" value="Genomic_DNA"/>
</dbReference>
<reference evidence="2" key="1">
    <citation type="journal article" date="2016" name="Genome Announc.">
        <title>Draft Genome Sequences of Five Rapidly Growing Mycobacterium Species, M. thermoresistibile, M. fortuitum subsp. acetamidolyticum, M. canariasense, M. brisbanense, and M. novocastrense.</title>
        <authorList>
            <person name="Katahira K."/>
            <person name="Ogura Y."/>
            <person name="Gotoh Y."/>
            <person name="Hayashi T."/>
        </authorList>
    </citation>
    <scope>NUCLEOTIDE SEQUENCE [LARGE SCALE GENOMIC DNA]</scope>
    <source>
        <strain evidence="2">JCM15298</strain>
    </source>
</reference>
<dbReference type="InterPro" id="IPR046036">
    <property type="entry name" value="DUF5994"/>
</dbReference>
<evidence type="ECO:0000313" key="2">
    <source>
        <dbReference type="Proteomes" id="UP000069443"/>
    </source>
</evidence>
<sequence>MVDDAGTTRLALSNYPGLQGTVAGAWWPPDRQLGTGLADLVAVLGLRIGPVRRVLYDPAQWDSAPARVMRGSSAVAIDAYSMIARDTIYLMGTHNRHSLLYIVPPSATKLDAYRVLTAVAATANPLSVPMLRAILGGRGVSRR</sequence>
<accession>A0A100WF61</accession>
<protein>
    <submittedName>
        <fullName evidence="1">Uncharacterized protein</fullName>
    </submittedName>
</protein>
<dbReference type="AlphaFoldDB" id="A0A100WF61"/>
<comment type="caution">
    <text evidence="1">The sequence shown here is derived from an EMBL/GenBank/DDBJ whole genome shotgun (WGS) entry which is preliminary data.</text>
</comment>